<organism evidence="4 5">
    <name type="scientific">Diacronema lutheri</name>
    <name type="common">Unicellular marine alga</name>
    <name type="synonym">Monochrysis lutheri</name>
    <dbReference type="NCBI Taxonomy" id="2081491"/>
    <lineage>
        <taxon>Eukaryota</taxon>
        <taxon>Haptista</taxon>
        <taxon>Haptophyta</taxon>
        <taxon>Pavlovophyceae</taxon>
        <taxon>Pavlovales</taxon>
        <taxon>Pavlovaceae</taxon>
        <taxon>Diacronema</taxon>
    </lineage>
</organism>
<feature type="compositionally biased region" description="Basic and acidic residues" evidence="2">
    <location>
        <begin position="193"/>
        <end position="215"/>
    </location>
</feature>
<feature type="coiled-coil region" evidence="1">
    <location>
        <begin position="479"/>
        <end position="527"/>
    </location>
</feature>
<reference evidence="4" key="1">
    <citation type="submission" date="2021-05" db="EMBL/GenBank/DDBJ databases">
        <title>The genome of the haptophyte Pavlova lutheri (Diacronema luteri, Pavlovales) - a model for lipid biosynthesis in eukaryotic algae.</title>
        <authorList>
            <person name="Hulatt C.J."/>
            <person name="Posewitz M.C."/>
        </authorList>
    </citation>
    <scope>NUCLEOTIDE SEQUENCE</scope>
    <source>
        <strain evidence="4">NIVA-4/92</strain>
    </source>
</reference>
<dbReference type="OrthoDB" id="545530at2759"/>
<evidence type="ECO:0000256" key="1">
    <source>
        <dbReference type="SAM" id="Coils"/>
    </source>
</evidence>
<proteinExistence type="predicted"/>
<keyword evidence="5" id="KW-1185">Reference proteome</keyword>
<dbReference type="Proteomes" id="UP000751190">
    <property type="component" value="Unassembled WGS sequence"/>
</dbReference>
<evidence type="ECO:0000313" key="5">
    <source>
        <dbReference type="Proteomes" id="UP000751190"/>
    </source>
</evidence>
<accession>A0A8J5XSA0</accession>
<dbReference type="OMA" id="HAHESRQ"/>
<feature type="domain" description="C2 NT-type" evidence="3">
    <location>
        <begin position="11"/>
        <end position="145"/>
    </location>
</feature>
<dbReference type="EMBL" id="JAGTXO010000002">
    <property type="protein sequence ID" value="KAG8469589.1"/>
    <property type="molecule type" value="Genomic_DNA"/>
</dbReference>
<feature type="compositionally biased region" description="Low complexity" evidence="2">
    <location>
        <begin position="224"/>
        <end position="242"/>
    </location>
</feature>
<evidence type="ECO:0000256" key="2">
    <source>
        <dbReference type="SAM" id="MobiDB-lite"/>
    </source>
</evidence>
<protein>
    <recommendedName>
        <fullName evidence="3">C2 NT-type domain-containing protein</fullName>
    </recommendedName>
</protein>
<feature type="compositionally biased region" description="Acidic residues" evidence="2">
    <location>
        <begin position="173"/>
        <end position="185"/>
    </location>
</feature>
<evidence type="ECO:0000259" key="3">
    <source>
        <dbReference type="PROSITE" id="PS51840"/>
    </source>
</evidence>
<dbReference type="InterPro" id="IPR019448">
    <property type="entry name" value="NT-C2"/>
</dbReference>
<dbReference type="AlphaFoldDB" id="A0A8J5XSA0"/>
<feature type="compositionally biased region" description="Basic and acidic residues" evidence="2">
    <location>
        <begin position="263"/>
        <end position="276"/>
    </location>
</feature>
<gene>
    <name evidence="4" type="ORF">KFE25_006044</name>
</gene>
<sequence>MDVGREGRRAWSLADRSPLKFSFEVLVRSLELRPRIQCDRMSVLWTRGSKAAHTREVAVNAGRALIEEKLCLLCTLLRDDKRRAFDRKLCTFTVVQRSGIKLGRACIDLSRWASLEQSTPSVHAVDVLRGGIVVGTLALEISSRWLRDYLRQAGIAADDASSLCSDPACSGDEGGDDLSDGDDDGGGAPGDSPLERGDAREGEAYSARSDSDSDHGGLSPSGSATTPARRGTGARAPGGARALAHRLTSRELSAGSDTSASARADERLQAQLADERATRRELEAELAAHADSLRRRESARTCDDAGRSARVEARALREQLAEADVRHAAAEGRWRLELSTARREKESALAELRTLAAEREAALEGQLASVQGAFGERLARAEEQRQTISRRLGKTAKSSESALAQMHAENSLLEARADALENELCEALDARRRQSATVAELTRRVGELELMLGDGGERRADHARGPAERAAVADLTEELAVSRSVRDALRADISKLERELVATKLTRAQDEEEKGQLRRQLRASKARQLALAERMTELEVRLAEAFSEGSLAEERIAEAFSSVIRDLELQLADKRGR</sequence>
<feature type="region of interest" description="Disordered" evidence="2">
    <location>
        <begin position="161"/>
        <end position="276"/>
    </location>
</feature>
<evidence type="ECO:0000313" key="4">
    <source>
        <dbReference type="EMBL" id="KAG8469589.1"/>
    </source>
</evidence>
<comment type="caution">
    <text evidence="4">The sequence shown here is derived from an EMBL/GenBank/DDBJ whole genome shotgun (WGS) entry which is preliminary data.</text>
</comment>
<dbReference type="Pfam" id="PF10358">
    <property type="entry name" value="NT-C2"/>
    <property type="match status" value="1"/>
</dbReference>
<name>A0A8J5XSA0_DIALT</name>
<dbReference type="PROSITE" id="PS51840">
    <property type="entry name" value="C2_NT"/>
    <property type="match status" value="1"/>
</dbReference>
<keyword evidence="1" id="KW-0175">Coiled coil</keyword>